<evidence type="ECO:0000256" key="2">
    <source>
        <dbReference type="ARBA" id="ARBA00011245"/>
    </source>
</evidence>
<name>A0A1J5RTG4_9ZZZZ</name>
<sequence>MKTEDFDFILPPQLIAQHPTPDRSASRMLRLNGVDGSLSDEAFADLSSFLQTGDLLIFNDTRVIKARLFGHKHTGGSVEVLIERIINQHTAYAHVRASRAPKIGSQLRLSDAFDVEVTARHDDLFELHFLSETPALDLLEQFGALPLPPYITHAATIDDENRYQTVFSKHLGAVAAPTAGLHFTDEMLDQIKQKGINIAYVTLHVGAGTFQPVRVDNIHEHKMHSELYNVPQTTVDLIAQTKIQGGKVTAIGTTAMRALESAAQHGPLKAGSSETSIFITPGYAFKIVDRLFTNFHLPKSTLLMLVSAFGGLENIRRAYKHAIAKQYRFFSYGDAMLIEKTIANELNEISQYED</sequence>
<evidence type="ECO:0000256" key="4">
    <source>
        <dbReference type="ARBA" id="ARBA00022679"/>
    </source>
</evidence>
<keyword evidence="7" id="KW-0328">Glycosyltransferase</keyword>
<dbReference type="SUPFAM" id="SSF111337">
    <property type="entry name" value="QueA-like"/>
    <property type="match status" value="1"/>
</dbReference>
<reference evidence="7" key="1">
    <citation type="submission" date="2016-10" db="EMBL/GenBank/DDBJ databases">
        <title>Sequence of Gallionella enrichment culture.</title>
        <authorList>
            <person name="Poehlein A."/>
            <person name="Muehling M."/>
            <person name="Daniel R."/>
        </authorList>
    </citation>
    <scope>NUCLEOTIDE SEQUENCE</scope>
</reference>
<dbReference type="AlphaFoldDB" id="A0A1J5RTG4"/>
<dbReference type="EMBL" id="MLJW01000170">
    <property type="protein sequence ID" value="OIQ95263.1"/>
    <property type="molecule type" value="Genomic_DNA"/>
</dbReference>
<dbReference type="GO" id="GO:0051075">
    <property type="term" value="F:S-adenosylmethionine:tRNA ribosyltransferase-isomerase activity"/>
    <property type="evidence" value="ECO:0007669"/>
    <property type="project" value="UniProtKB-EC"/>
</dbReference>
<dbReference type="PANTHER" id="PTHR30307:SF0">
    <property type="entry name" value="S-ADENOSYLMETHIONINE:TRNA RIBOSYLTRANSFERASE-ISOMERASE"/>
    <property type="match status" value="1"/>
</dbReference>
<keyword evidence="4 7" id="KW-0808">Transferase</keyword>
<comment type="subcellular location">
    <subcellularLocation>
        <location evidence="1">Cytoplasm</location>
    </subcellularLocation>
</comment>
<accession>A0A1J5RTG4</accession>
<dbReference type="NCBIfam" id="NF001140">
    <property type="entry name" value="PRK00147.1"/>
    <property type="match status" value="1"/>
</dbReference>
<dbReference type="GO" id="GO:0008616">
    <property type="term" value="P:tRNA queuosine(34) biosynthetic process"/>
    <property type="evidence" value="ECO:0007669"/>
    <property type="project" value="UniProtKB-KW"/>
</dbReference>
<keyword evidence="6" id="KW-0671">Queuosine biosynthesis</keyword>
<keyword evidence="3" id="KW-0963">Cytoplasm</keyword>
<dbReference type="InterPro" id="IPR042119">
    <property type="entry name" value="QueA_dom2"/>
</dbReference>
<dbReference type="Gene3D" id="3.40.1780.10">
    <property type="entry name" value="QueA-like"/>
    <property type="match status" value="1"/>
</dbReference>
<keyword evidence="5" id="KW-0949">S-adenosyl-L-methionine</keyword>
<dbReference type="InterPro" id="IPR036100">
    <property type="entry name" value="QueA_sf"/>
</dbReference>
<dbReference type="PANTHER" id="PTHR30307">
    <property type="entry name" value="S-ADENOSYLMETHIONINE:TRNA RIBOSYLTRANSFERASE-ISOMERASE"/>
    <property type="match status" value="1"/>
</dbReference>
<comment type="caution">
    <text evidence="7">The sequence shown here is derived from an EMBL/GenBank/DDBJ whole genome shotgun (WGS) entry which is preliminary data.</text>
</comment>
<comment type="subunit">
    <text evidence="2">Monomer.</text>
</comment>
<evidence type="ECO:0000256" key="1">
    <source>
        <dbReference type="ARBA" id="ARBA00004496"/>
    </source>
</evidence>
<dbReference type="FunFam" id="3.40.1780.10:FF:000001">
    <property type="entry name" value="S-adenosylmethionine:tRNA ribosyltransferase-isomerase"/>
    <property type="match status" value="1"/>
</dbReference>
<evidence type="ECO:0000256" key="5">
    <source>
        <dbReference type="ARBA" id="ARBA00022691"/>
    </source>
</evidence>
<evidence type="ECO:0000313" key="7">
    <source>
        <dbReference type="EMBL" id="OIQ95263.1"/>
    </source>
</evidence>
<dbReference type="Pfam" id="PF02547">
    <property type="entry name" value="Queuosine_synth"/>
    <property type="match status" value="1"/>
</dbReference>
<dbReference type="Gene3D" id="2.40.10.240">
    <property type="entry name" value="QueA-like"/>
    <property type="match status" value="1"/>
</dbReference>
<dbReference type="HAMAP" id="MF_00113">
    <property type="entry name" value="QueA"/>
    <property type="match status" value="1"/>
</dbReference>
<proteinExistence type="inferred from homology"/>
<dbReference type="NCBIfam" id="TIGR00113">
    <property type="entry name" value="queA"/>
    <property type="match status" value="1"/>
</dbReference>
<evidence type="ECO:0000256" key="3">
    <source>
        <dbReference type="ARBA" id="ARBA00022490"/>
    </source>
</evidence>
<gene>
    <name evidence="7" type="primary">queA_9</name>
    <name evidence="7" type="ORF">GALL_227420</name>
</gene>
<organism evidence="7">
    <name type="scientific">mine drainage metagenome</name>
    <dbReference type="NCBI Taxonomy" id="410659"/>
    <lineage>
        <taxon>unclassified sequences</taxon>
        <taxon>metagenomes</taxon>
        <taxon>ecological metagenomes</taxon>
    </lineage>
</organism>
<dbReference type="InterPro" id="IPR042118">
    <property type="entry name" value="QueA_dom1"/>
</dbReference>
<keyword evidence="7" id="KW-0413">Isomerase</keyword>
<evidence type="ECO:0000256" key="6">
    <source>
        <dbReference type="ARBA" id="ARBA00022785"/>
    </source>
</evidence>
<protein>
    <submittedName>
        <fullName evidence="7">S-adenosylmethionine:tRNA ribosyltransferase-isomerase</fullName>
        <ecNumber evidence="7">2.4.99.17</ecNumber>
    </submittedName>
</protein>
<dbReference type="InterPro" id="IPR003699">
    <property type="entry name" value="QueA"/>
</dbReference>
<dbReference type="GO" id="GO:0005737">
    <property type="term" value="C:cytoplasm"/>
    <property type="evidence" value="ECO:0007669"/>
    <property type="project" value="UniProtKB-SubCell"/>
</dbReference>
<dbReference type="EC" id="2.4.99.17" evidence="7"/>